<reference evidence="3 4" key="1">
    <citation type="journal article" date="2015" name="Genome Announc.">
        <title>Complete Genome of Geobacter pickeringii G13T, a Metal-Reducing Isolate from Sedimentary Kaolin Deposits.</title>
        <authorList>
            <person name="Badalamenti J.P."/>
            <person name="Bond D.R."/>
        </authorList>
    </citation>
    <scope>NUCLEOTIDE SEQUENCE [LARGE SCALE GENOMIC DNA]</scope>
    <source>
        <strain evidence="3 4">G13</strain>
    </source>
</reference>
<dbReference type="InterPro" id="IPR043128">
    <property type="entry name" value="Rev_trsase/Diguanyl_cyclase"/>
</dbReference>
<accession>A0A0B5BDY6</accession>
<evidence type="ECO:0000313" key="3">
    <source>
        <dbReference type="EMBL" id="AJE04928.1"/>
    </source>
</evidence>
<keyword evidence="1" id="KW-1133">Transmembrane helix</keyword>
<organism evidence="3 4">
    <name type="scientific">Geobacter pickeringii</name>
    <dbReference type="NCBI Taxonomy" id="345632"/>
    <lineage>
        <taxon>Bacteria</taxon>
        <taxon>Pseudomonadati</taxon>
        <taxon>Thermodesulfobacteriota</taxon>
        <taxon>Desulfuromonadia</taxon>
        <taxon>Geobacterales</taxon>
        <taxon>Geobacteraceae</taxon>
        <taxon>Geobacter</taxon>
    </lineage>
</organism>
<dbReference type="Pfam" id="PF00990">
    <property type="entry name" value="GGDEF"/>
    <property type="match status" value="1"/>
</dbReference>
<keyword evidence="4" id="KW-1185">Reference proteome</keyword>
<proteinExistence type="predicted"/>
<evidence type="ECO:0000313" key="4">
    <source>
        <dbReference type="Proteomes" id="UP000057609"/>
    </source>
</evidence>
<keyword evidence="1" id="KW-0812">Transmembrane</keyword>
<dbReference type="Proteomes" id="UP000057609">
    <property type="component" value="Chromosome"/>
</dbReference>
<sequence length="286" mass="31774">MKEVAEYLDRQSRQGFVALGYVLIVLVGLVDYLTKQLTSEPFYLIPLALITWSGSRRNGFVAAFCCSGIWYAVNRYDPHDPGPFGVQLWNLTLQAGLFLIFVMLFAALRSAHDYRKLMTRLDPLTGMLSGIFFQELALVEIRRSERYEHPFTLAIIEFDLATVRSAGDSEHLSSLLRSVAGVVRAAVRGTDMAARLDFATFAVMLPETPNESGRVVVKKLQEQLAALLSENRWQVPFGIGATTFMVPPAGVDEMFRKVGGLAHSASRRSSTTTVRYEVVDRAMGVA</sequence>
<feature type="transmembrane region" description="Helical" evidence="1">
    <location>
        <begin position="15"/>
        <end position="34"/>
    </location>
</feature>
<protein>
    <recommendedName>
        <fullName evidence="2">GGDEF domain-containing protein</fullName>
    </recommendedName>
</protein>
<dbReference type="SUPFAM" id="SSF55073">
    <property type="entry name" value="Nucleotide cyclase"/>
    <property type="match status" value="1"/>
</dbReference>
<dbReference type="EMBL" id="CP009788">
    <property type="protein sequence ID" value="AJE04928.1"/>
    <property type="molecule type" value="Genomic_DNA"/>
</dbReference>
<dbReference type="STRING" id="345632.GPICK_13085"/>
<dbReference type="InterPro" id="IPR029787">
    <property type="entry name" value="Nucleotide_cyclase"/>
</dbReference>
<dbReference type="AlphaFoldDB" id="A0A0B5BDY6"/>
<feature type="transmembrane region" description="Helical" evidence="1">
    <location>
        <begin position="88"/>
        <end position="108"/>
    </location>
</feature>
<evidence type="ECO:0000259" key="2">
    <source>
        <dbReference type="PROSITE" id="PS50887"/>
    </source>
</evidence>
<dbReference type="PROSITE" id="PS50887">
    <property type="entry name" value="GGDEF"/>
    <property type="match status" value="1"/>
</dbReference>
<dbReference type="Gene3D" id="3.30.70.270">
    <property type="match status" value="1"/>
</dbReference>
<feature type="domain" description="GGDEF" evidence="2">
    <location>
        <begin position="151"/>
        <end position="278"/>
    </location>
</feature>
<keyword evidence="1" id="KW-0472">Membrane</keyword>
<dbReference type="SMART" id="SM00267">
    <property type="entry name" value="GGDEF"/>
    <property type="match status" value="1"/>
</dbReference>
<dbReference type="KEGG" id="gpi:GPICK_13085"/>
<name>A0A0B5BDY6_9BACT</name>
<evidence type="ECO:0000256" key="1">
    <source>
        <dbReference type="SAM" id="Phobius"/>
    </source>
</evidence>
<dbReference type="HOGENOM" id="CLU_972404_0_0_7"/>
<gene>
    <name evidence="3" type="ORF">GPICK_13085</name>
</gene>
<dbReference type="InterPro" id="IPR000160">
    <property type="entry name" value="GGDEF_dom"/>
</dbReference>